<dbReference type="InterPro" id="IPR036397">
    <property type="entry name" value="RNaseH_sf"/>
</dbReference>
<dbReference type="Gene3D" id="3.30.420.10">
    <property type="entry name" value="Ribonuclease H-like superfamily/Ribonuclease H"/>
    <property type="match status" value="1"/>
</dbReference>
<evidence type="ECO:0000259" key="2">
    <source>
        <dbReference type="Pfam" id="PF13358"/>
    </source>
</evidence>
<protein>
    <recommendedName>
        <fullName evidence="2">Tc1-like transposase DDE domain-containing protein</fullName>
    </recommendedName>
</protein>
<organism evidence="3 4">
    <name type="scientific">Bionectria ochroleuca</name>
    <name type="common">Gliocladium roseum</name>
    <dbReference type="NCBI Taxonomy" id="29856"/>
    <lineage>
        <taxon>Eukaryota</taxon>
        <taxon>Fungi</taxon>
        <taxon>Dikarya</taxon>
        <taxon>Ascomycota</taxon>
        <taxon>Pezizomycotina</taxon>
        <taxon>Sordariomycetes</taxon>
        <taxon>Hypocreomycetidae</taxon>
        <taxon>Hypocreales</taxon>
        <taxon>Bionectriaceae</taxon>
        <taxon>Clonostachys</taxon>
    </lineage>
</organism>
<dbReference type="InterPro" id="IPR038717">
    <property type="entry name" value="Tc1-like_DDE_dom"/>
</dbReference>
<feature type="compositionally biased region" description="Basic and acidic residues" evidence="1">
    <location>
        <begin position="58"/>
        <end position="71"/>
    </location>
</feature>
<dbReference type="GO" id="GO:0003676">
    <property type="term" value="F:nucleic acid binding"/>
    <property type="evidence" value="ECO:0007669"/>
    <property type="project" value="InterPro"/>
</dbReference>
<dbReference type="AlphaFoldDB" id="A0A8H7K2M6"/>
<dbReference type="EMBL" id="JADCTT010000013">
    <property type="protein sequence ID" value="KAF9745218.1"/>
    <property type="molecule type" value="Genomic_DNA"/>
</dbReference>
<evidence type="ECO:0000256" key="1">
    <source>
        <dbReference type="SAM" id="MobiDB-lite"/>
    </source>
</evidence>
<proteinExistence type="predicted"/>
<evidence type="ECO:0000313" key="3">
    <source>
        <dbReference type="EMBL" id="KAF9745218.1"/>
    </source>
</evidence>
<comment type="caution">
    <text evidence="3">The sequence shown here is derived from an EMBL/GenBank/DDBJ whole genome shotgun (WGS) entry which is preliminary data.</text>
</comment>
<feature type="region of interest" description="Disordered" evidence="1">
    <location>
        <begin position="50"/>
        <end position="71"/>
    </location>
</feature>
<dbReference type="Proteomes" id="UP000616885">
    <property type="component" value="Unassembled WGS sequence"/>
</dbReference>
<sequence>MVNTHYSTPKKARICGAFEYMKAKGIYFQKTELFSHFGVSRRTGYNILNEATTRTRHNHPDLPDDRGQKRKLDEADLDKIEDMYEQAGFEAEELPWTAAAMEAGVEADVHSRTISRRMASRDIYKRIAAQISYKSEAEASRRLEYAKKALSLRPNPEDWHDVLFSDECHFGYGGQGKARIARKKGSRMDPSNLQERKQPAERDLKRLHSWGAIGYNFKSPLVWYDTGSNNGKMTQEVYEREILEPYVGKWIEQGYQFVLEEDGDSGHGPGKSNPIRTWKEEHGLKHFFNCPSSPDLSPIENCWLVPKEYVRKYAHWDKETLYDLAEEGWAELKQDTINKWVESMPQRLRHVIDMQGKMTAW</sequence>
<dbReference type="Pfam" id="PF13358">
    <property type="entry name" value="DDE_3"/>
    <property type="match status" value="1"/>
</dbReference>
<reference evidence="3" key="1">
    <citation type="submission" date="2020-10" db="EMBL/GenBank/DDBJ databases">
        <title>High-Quality Genome Resource of Clonostachys rosea strain S41 by Oxford Nanopore Long-Read Sequencing.</title>
        <authorList>
            <person name="Wang H."/>
        </authorList>
    </citation>
    <scope>NUCLEOTIDE SEQUENCE</scope>
    <source>
        <strain evidence="3">S41</strain>
    </source>
</reference>
<accession>A0A8H7K2M6</accession>
<gene>
    <name evidence="3" type="ORF">IM811_004840</name>
</gene>
<feature type="domain" description="Tc1-like transposase DDE" evidence="2">
    <location>
        <begin position="161"/>
        <end position="319"/>
    </location>
</feature>
<evidence type="ECO:0000313" key="4">
    <source>
        <dbReference type="Proteomes" id="UP000616885"/>
    </source>
</evidence>
<name>A0A8H7K2M6_BIOOC</name>